<sequence length="107" mass="11394">MLLVRFMRVAGNAPDPATELFAWATLIVAVAVVFLVAACLIAVPSIPARRRIRLLCLMQGGERGGFGRGCCGCNYDAARAVDLSADATAPMICQFDCVVSPENHDKP</sequence>
<evidence type="ECO:0000256" key="1">
    <source>
        <dbReference type="SAM" id="Phobius"/>
    </source>
</evidence>
<dbReference type="AlphaFoldDB" id="A0A0D9WN00"/>
<name>A0A0D9WN00_9ORYZ</name>
<dbReference type="Gramene" id="LPERR06G05920.1">
    <property type="protein sequence ID" value="LPERR06G05920.1"/>
    <property type="gene ID" value="LPERR06G05920"/>
</dbReference>
<dbReference type="HOGENOM" id="CLU_2213728_0_0_1"/>
<feature type="transmembrane region" description="Helical" evidence="1">
    <location>
        <begin position="20"/>
        <end position="43"/>
    </location>
</feature>
<protein>
    <submittedName>
        <fullName evidence="2">Uncharacterized protein</fullName>
    </submittedName>
</protein>
<organism evidence="2 3">
    <name type="scientific">Leersia perrieri</name>
    <dbReference type="NCBI Taxonomy" id="77586"/>
    <lineage>
        <taxon>Eukaryota</taxon>
        <taxon>Viridiplantae</taxon>
        <taxon>Streptophyta</taxon>
        <taxon>Embryophyta</taxon>
        <taxon>Tracheophyta</taxon>
        <taxon>Spermatophyta</taxon>
        <taxon>Magnoliopsida</taxon>
        <taxon>Liliopsida</taxon>
        <taxon>Poales</taxon>
        <taxon>Poaceae</taxon>
        <taxon>BOP clade</taxon>
        <taxon>Oryzoideae</taxon>
        <taxon>Oryzeae</taxon>
        <taxon>Oryzinae</taxon>
        <taxon>Leersia</taxon>
    </lineage>
</organism>
<keyword evidence="1" id="KW-1133">Transmembrane helix</keyword>
<evidence type="ECO:0000313" key="3">
    <source>
        <dbReference type="Proteomes" id="UP000032180"/>
    </source>
</evidence>
<reference evidence="2 3" key="1">
    <citation type="submission" date="2012-08" db="EMBL/GenBank/DDBJ databases">
        <title>Oryza genome evolution.</title>
        <authorList>
            <person name="Wing R.A."/>
        </authorList>
    </citation>
    <scope>NUCLEOTIDE SEQUENCE</scope>
</reference>
<dbReference type="Proteomes" id="UP000032180">
    <property type="component" value="Chromosome 6"/>
</dbReference>
<dbReference type="EnsemblPlants" id="LPERR06G05920.1">
    <property type="protein sequence ID" value="LPERR06G05920.1"/>
    <property type="gene ID" value="LPERR06G05920"/>
</dbReference>
<reference evidence="3" key="2">
    <citation type="submission" date="2013-12" db="EMBL/GenBank/DDBJ databases">
        <authorList>
            <person name="Yu Y."/>
            <person name="Lee S."/>
            <person name="de Baynast K."/>
            <person name="Wissotski M."/>
            <person name="Liu L."/>
            <person name="Talag J."/>
            <person name="Goicoechea J."/>
            <person name="Angelova A."/>
            <person name="Jetty R."/>
            <person name="Kudrna D."/>
            <person name="Golser W."/>
            <person name="Rivera L."/>
            <person name="Zhang J."/>
            <person name="Wing R."/>
        </authorList>
    </citation>
    <scope>NUCLEOTIDE SEQUENCE</scope>
</reference>
<accession>A0A0D9WN00</accession>
<keyword evidence="3" id="KW-1185">Reference proteome</keyword>
<keyword evidence="1" id="KW-0812">Transmembrane</keyword>
<reference evidence="2" key="3">
    <citation type="submission" date="2015-04" db="UniProtKB">
        <authorList>
            <consortium name="EnsemblPlants"/>
        </authorList>
    </citation>
    <scope>IDENTIFICATION</scope>
</reference>
<keyword evidence="1" id="KW-0472">Membrane</keyword>
<proteinExistence type="predicted"/>
<evidence type="ECO:0000313" key="2">
    <source>
        <dbReference type="EnsemblPlants" id="LPERR06G05920.1"/>
    </source>
</evidence>